<keyword evidence="6 7" id="KW-0326">Glycosidase</keyword>
<dbReference type="Gene3D" id="3.20.20.300">
    <property type="entry name" value="Glycoside hydrolase, family 3, N-terminal domain"/>
    <property type="match status" value="1"/>
</dbReference>
<reference evidence="9 10" key="1">
    <citation type="submission" date="2019-03" db="EMBL/GenBank/DDBJ databases">
        <title>Genomic Encyclopedia of Type Strains, Phase IV (KMG-IV): sequencing the most valuable type-strain genomes for metagenomic binning, comparative biology and taxonomic classification.</title>
        <authorList>
            <person name="Goeker M."/>
        </authorList>
    </citation>
    <scope>NUCLEOTIDE SEQUENCE [LARGE SCALE GENOMIC DNA]</scope>
    <source>
        <strain evidence="9 10">DSM 24179</strain>
    </source>
</reference>
<dbReference type="PROSITE" id="PS00775">
    <property type="entry name" value="GLYCOSYL_HYDROL_F3"/>
    <property type="match status" value="1"/>
</dbReference>
<evidence type="ECO:0000256" key="4">
    <source>
        <dbReference type="ARBA" id="ARBA00022729"/>
    </source>
</evidence>
<evidence type="ECO:0000313" key="9">
    <source>
        <dbReference type="EMBL" id="TCO07904.1"/>
    </source>
</evidence>
<dbReference type="Pfam" id="PF14310">
    <property type="entry name" value="Fn3-like"/>
    <property type="match status" value="1"/>
</dbReference>
<keyword evidence="5 7" id="KW-0378">Hydrolase</keyword>
<dbReference type="Proteomes" id="UP000295221">
    <property type="component" value="Unassembled WGS sequence"/>
</dbReference>
<dbReference type="Pfam" id="PF00933">
    <property type="entry name" value="Glyco_hydro_3"/>
    <property type="match status" value="1"/>
</dbReference>
<dbReference type="InterPro" id="IPR017853">
    <property type="entry name" value="GH"/>
</dbReference>
<dbReference type="InterPro" id="IPR026891">
    <property type="entry name" value="Fn3-like"/>
</dbReference>
<dbReference type="InterPro" id="IPR013783">
    <property type="entry name" value="Ig-like_fold"/>
</dbReference>
<comment type="catalytic activity">
    <reaction evidence="1">
        <text>Hydrolysis of terminal, non-reducing beta-D-glucosyl residues with release of beta-D-glucose.</text>
        <dbReference type="EC" id="3.2.1.21"/>
    </reaction>
</comment>
<dbReference type="AlphaFoldDB" id="A0A4V2RWD5"/>
<dbReference type="GO" id="GO:0009251">
    <property type="term" value="P:glucan catabolic process"/>
    <property type="evidence" value="ECO:0007669"/>
    <property type="project" value="TreeGrafter"/>
</dbReference>
<evidence type="ECO:0000259" key="8">
    <source>
        <dbReference type="SMART" id="SM01217"/>
    </source>
</evidence>
<dbReference type="InterPro" id="IPR036881">
    <property type="entry name" value="Glyco_hydro_3_C_sf"/>
</dbReference>
<dbReference type="InterPro" id="IPR002772">
    <property type="entry name" value="Glyco_hydro_3_C"/>
</dbReference>
<dbReference type="SUPFAM" id="SSF51445">
    <property type="entry name" value="(Trans)glycosidases"/>
    <property type="match status" value="1"/>
</dbReference>
<evidence type="ECO:0000256" key="3">
    <source>
        <dbReference type="ARBA" id="ARBA00012744"/>
    </source>
</evidence>
<evidence type="ECO:0000256" key="2">
    <source>
        <dbReference type="ARBA" id="ARBA00005336"/>
    </source>
</evidence>
<organism evidence="9 10">
    <name type="scientific">Natronoflexus pectinivorans</name>
    <dbReference type="NCBI Taxonomy" id="682526"/>
    <lineage>
        <taxon>Bacteria</taxon>
        <taxon>Pseudomonadati</taxon>
        <taxon>Bacteroidota</taxon>
        <taxon>Bacteroidia</taxon>
        <taxon>Marinilabiliales</taxon>
        <taxon>Marinilabiliaceae</taxon>
        <taxon>Natronoflexus</taxon>
    </lineage>
</organism>
<dbReference type="Gene3D" id="3.40.50.1700">
    <property type="entry name" value="Glycoside hydrolase family 3 C-terminal domain"/>
    <property type="match status" value="1"/>
</dbReference>
<dbReference type="SMART" id="SM01217">
    <property type="entry name" value="Fn3_like"/>
    <property type="match status" value="1"/>
</dbReference>
<proteinExistence type="inferred from homology"/>
<dbReference type="InterPro" id="IPR036962">
    <property type="entry name" value="Glyco_hydro_3_N_sf"/>
</dbReference>
<accession>A0A4V2RWD5</accession>
<feature type="domain" description="Fibronectin type III-like" evidence="8">
    <location>
        <begin position="743"/>
        <end position="812"/>
    </location>
</feature>
<dbReference type="InterPro" id="IPR019800">
    <property type="entry name" value="Glyco_hydro_3_AS"/>
</dbReference>
<dbReference type="FunFam" id="2.60.40.10:FF:000495">
    <property type="entry name" value="Periplasmic beta-glucosidase"/>
    <property type="match status" value="1"/>
</dbReference>
<dbReference type="Gene3D" id="2.60.40.10">
    <property type="entry name" value="Immunoglobulins"/>
    <property type="match status" value="1"/>
</dbReference>
<dbReference type="SUPFAM" id="SSF52279">
    <property type="entry name" value="Beta-D-glucan exohydrolase, C-terminal domain"/>
    <property type="match status" value="1"/>
</dbReference>
<keyword evidence="4" id="KW-0732">Signal</keyword>
<evidence type="ECO:0000256" key="5">
    <source>
        <dbReference type="ARBA" id="ARBA00022801"/>
    </source>
</evidence>
<name>A0A4V2RWD5_9BACT</name>
<dbReference type="PANTHER" id="PTHR30620:SF16">
    <property type="entry name" value="LYSOSOMAL BETA GLUCOSIDASE"/>
    <property type="match status" value="1"/>
</dbReference>
<sequence length="819" mass="91846">MRCFIIHKRIEYNNFDLWDFNLIEITQNKDTHRECSAKSQYSITILKIEEMKKSLLIGMSVLLFIFGCASEKTDDAAATVERIPEVEALLAQMTLEEKVGQMAQITLDVITKGENEMVSDEPLVLDMDLVRRAVVDYGVGSILNTANNRARTVEKWHTVISQIQDVAMNETRLGIPVLYGIDAIHGTTYTAGATFFPQQIGQGATFNRDLVRKAAEITAYETRASSIPWNFSPVLDMGRDPRFARLWETFGEDVYHTKVLGLEMIKGYEGDDISSPYRVASCPKHFLGYGTPLSGKDRTPALIPEIELRERHLPPFEAAVKAGVQTIMVNSGLINGVPVHASYELLTELLKEELGFTGLLLTDWADIENLHNRDRVAASQKEAVKLAINAGIDMSMIPYNLDFCDYLVELVKEGEVPMSRIDDAVRRILNTKFKLGLFDTPVTHYEDYPLFGSEEFESVALETAQESITLLKNENNILPLSKNSRILVTGPNSNSMRALNGGWTYSWQGEKVDEFAQDYSTILDAIRGKVGAGNVMFREGVRYDNDAAYWVDEAFDIPGAVRAAANVDYIVIVLGENSYTEKPGDLHDLTLSQNQIDLAKALARTGKPMILVLNQGRPRIIREIEPLMSAVVNAYLPGNFGGLAIADVIFGDYNPNGKLPFTYPMYVNTLVTYDHKPSENQARMEGVYDYESDFAIQYPFGFGLSYTTFEYSHLKVSSDQLTANESIEISVNVKNTGDRQGKEVVKLFTSLHYASITPDVQRLRRFDKITLEPGEEKMVTFTLTPQDISFINARNDRVNEAGYFDVMISDLVETISFIE</sequence>
<comment type="caution">
    <text evidence="9">The sequence shown here is derived from an EMBL/GenBank/DDBJ whole genome shotgun (WGS) entry which is preliminary data.</text>
</comment>
<dbReference type="PANTHER" id="PTHR30620">
    <property type="entry name" value="PERIPLASMIC BETA-GLUCOSIDASE-RELATED"/>
    <property type="match status" value="1"/>
</dbReference>
<dbReference type="PRINTS" id="PR00133">
    <property type="entry name" value="GLHYDRLASE3"/>
</dbReference>
<evidence type="ECO:0000256" key="6">
    <source>
        <dbReference type="ARBA" id="ARBA00023295"/>
    </source>
</evidence>
<keyword evidence="10" id="KW-1185">Reference proteome</keyword>
<dbReference type="EMBL" id="SLWK01000006">
    <property type="protein sequence ID" value="TCO07904.1"/>
    <property type="molecule type" value="Genomic_DNA"/>
</dbReference>
<evidence type="ECO:0000256" key="7">
    <source>
        <dbReference type="RuleBase" id="RU361161"/>
    </source>
</evidence>
<comment type="similarity">
    <text evidence="2 7">Belongs to the glycosyl hydrolase 3 family.</text>
</comment>
<dbReference type="GO" id="GO:0008422">
    <property type="term" value="F:beta-glucosidase activity"/>
    <property type="evidence" value="ECO:0007669"/>
    <property type="project" value="UniProtKB-EC"/>
</dbReference>
<evidence type="ECO:0000313" key="10">
    <source>
        <dbReference type="Proteomes" id="UP000295221"/>
    </source>
</evidence>
<dbReference type="FunFam" id="3.20.20.300:FF:000007">
    <property type="entry name" value="Lysosomal beta glucosidase"/>
    <property type="match status" value="1"/>
</dbReference>
<dbReference type="InterPro" id="IPR001764">
    <property type="entry name" value="Glyco_hydro_3_N"/>
</dbReference>
<dbReference type="Pfam" id="PF01915">
    <property type="entry name" value="Glyco_hydro_3_C"/>
    <property type="match status" value="1"/>
</dbReference>
<gene>
    <name evidence="9" type="ORF">EV194_10645</name>
</gene>
<dbReference type="EC" id="3.2.1.21" evidence="3"/>
<evidence type="ECO:0000256" key="1">
    <source>
        <dbReference type="ARBA" id="ARBA00000448"/>
    </source>
</evidence>
<dbReference type="InterPro" id="IPR051915">
    <property type="entry name" value="Cellulose_Degrad_GH3"/>
</dbReference>
<protein>
    <recommendedName>
        <fullName evidence="3">beta-glucosidase</fullName>
        <ecNumber evidence="3">3.2.1.21</ecNumber>
    </recommendedName>
</protein>